<reference evidence="1 2" key="1">
    <citation type="submission" date="2021-06" db="EMBL/GenBank/DDBJ databases">
        <authorList>
            <person name="Palmer J.M."/>
        </authorList>
    </citation>
    <scope>NUCLEOTIDE SEQUENCE [LARGE SCALE GENOMIC DNA]</scope>
    <source>
        <strain evidence="1 2">AS_MEX2019</strain>
        <tissue evidence="1">Muscle</tissue>
    </source>
</reference>
<dbReference type="Proteomes" id="UP001469553">
    <property type="component" value="Unassembled WGS sequence"/>
</dbReference>
<keyword evidence="2" id="KW-1185">Reference proteome</keyword>
<organism evidence="1 2">
    <name type="scientific">Ameca splendens</name>
    <dbReference type="NCBI Taxonomy" id="208324"/>
    <lineage>
        <taxon>Eukaryota</taxon>
        <taxon>Metazoa</taxon>
        <taxon>Chordata</taxon>
        <taxon>Craniata</taxon>
        <taxon>Vertebrata</taxon>
        <taxon>Euteleostomi</taxon>
        <taxon>Actinopterygii</taxon>
        <taxon>Neopterygii</taxon>
        <taxon>Teleostei</taxon>
        <taxon>Neoteleostei</taxon>
        <taxon>Acanthomorphata</taxon>
        <taxon>Ovalentaria</taxon>
        <taxon>Atherinomorphae</taxon>
        <taxon>Cyprinodontiformes</taxon>
        <taxon>Goodeidae</taxon>
        <taxon>Ameca</taxon>
    </lineage>
</organism>
<gene>
    <name evidence="1" type="ORF">AMECASPLE_037386</name>
</gene>
<dbReference type="EMBL" id="JAHRIP010081542">
    <property type="protein sequence ID" value="MEQ2313025.1"/>
    <property type="molecule type" value="Genomic_DNA"/>
</dbReference>
<name>A0ABV1A5E7_9TELE</name>
<accession>A0ABV1A5E7</accession>
<evidence type="ECO:0000313" key="1">
    <source>
        <dbReference type="EMBL" id="MEQ2313025.1"/>
    </source>
</evidence>
<sequence length="102" mass="11399">MVKIQQRSDEAERYSSNLRLYGKKATPEENIRVEILKLFAAPQDKEKMASLLTPYTGLAYRGSTPTDLSSVSSPCDLSETRSGSSLETKKYLKTNSCCLMKI</sequence>
<protein>
    <submittedName>
        <fullName evidence="1">Uncharacterized protein</fullName>
    </submittedName>
</protein>
<evidence type="ECO:0000313" key="2">
    <source>
        <dbReference type="Proteomes" id="UP001469553"/>
    </source>
</evidence>
<comment type="caution">
    <text evidence="1">The sequence shown here is derived from an EMBL/GenBank/DDBJ whole genome shotgun (WGS) entry which is preliminary data.</text>
</comment>
<proteinExistence type="predicted"/>